<gene>
    <name evidence="7" type="primary">PIR_6</name>
    <name evidence="7" type="ORF">Cantr_08213</name>
</gene>
<dbReference type="InterPro" id="IPR012093">
    <property type="entry name" value="Pirin"/>
</dbReference>
<keyword evidence="2" id="KW-0479">Metal-binding</keyword>
<comment type="caution">
    <text evidence="7">The sequence shown here is derived from an EMBL/GenBank/DDBJ whole genome shotgun (WGS) entry which is preliminary data.</text>
</comment>
<feature type="binding site" evidence="2">
    <location>
        <position position="99"/>
    </location>
    <ligand>
        <name>Fe cation</name>
        <dbReference type="ChEBI" id="CHEBI:24875"/>
    </ligand>
</feature>
<feature type="region of interest" description="Disordered" evidence="4">
    <location>
        <begin position="1"/>
        <end position="22"/>
    </location>
</feature>
<comment type="similarity">
    <text evidence="1 3">Belongs to the pirin family.</text>
</comment>
<dbReference type="InterPro" id="IPR003829">
    <property type="entry name" value="Pirin_N_dom"/>
</dbReference>
<dbReference type="AlphaFoldDB" id="A0A367Y4W4"/>
<dbReference type="PIRSF" id="PIRSF006232">
    <property type="entry name" value="Pirin"/>
    <property type="match status" value="1"/>
</dbReference>
<evidence type="ECO:0000313" key="8">
    <source>
        <dbReference type="Proteomes" id="UP000253472"/>
    </source>
</evidence>
<protein>
    <submittedName>
        <fullName evidence="7">Pirin</fullName>
    </submittedName>
</protein>
<dbReference type="EMBL" id="QLNQ01000026">
    <property type="protein sequence ID" value="RCK60903.1"/>
    <property type="molecule type" value="Genomic_DNA"/>
</dbReference>
<dbReference type="CDD" id="cd02247">
    <property type="entry name" value="cupin_pirin_C"/>
    <property type="match status" value="1"/>
</dbReference>
<dbReference type="Proteomes" id="UP000253472">
    <property type="component" value="Unassembled WGS sequence"/>
</dbReference>
<feature type="binding site" evidence="2">
    <location>
        <position position="53"/>
    </location>
    <ligand>
        <name>Fe cation</name>
        <dbReference type="ChEBI" id="CHEBI:24875"/>
    </ligand>
</feature>
<feature type="binding site" evidence="2">
    <location>
        <position position="55"/>
    </location>
    <ligand>
        <name>Fe cation</name>
        <dbReference type="ChEBI" id="CHEBI:24875"/>
    </ligand>
</feature>
<evidence type="ECO:0000256" key="1">
    <source>
        <dbReference type="ARBA" id="ARBA00008416"/>
    </source>
</evidence>
<evidence type="ECO:0000259" key="6">
    <source>
        <dbReference type="Pfam" id="PF05726"/>
    </source>
</evidence>
<dbReference type="PANTHER" id="PTHR13903:SF8">
    <property type="entry name" value="PIRIN"/>
    <property type="match status" value="1"/>
</dbReference>
<sequence>MTVRKVSKIVSPDPPKPGSSVEIKKSIGVNRQFNPFLLFDHFTIQKNGGFPAHPHRGQETITLVLNGGVAHEDFTGSKGILYEGDLQFMTAGRGIVHAEMPVPNEDGSRTLGLQLWVDLPPHMKSAPPKYRDLREWEVPEVEADNGKVKVRVISGSSQGVLSQKQLAFTPVHYYHYTVRAGGKFEQELEPGFNYFIYVLRGDKLEINGESKVGQYKTAFFEEKGDVFSGRNAAVMDFPETEVEFVLIGGKRLKQKPYQYGPFVATNKQGISDALMDYELAMNGFEKRRNWNSLISYGVSKSMVNGQLHGNLEERAAAKKAYLESKKAVE</sequence>
<dbReference type="Gene3D" id="2.60.120.10">
    <property type="entry name" value="Jelly Rolls"/>
    <property type="match status" value="2"/>
</dbReference>
<dbReference type="InterPro" id="IPR011051">
    <property type="entry name" value="RmlC_Cupin_sf"/>
</dbReference>
<accession>A0A367Y4W4</accession>
<comment type="cofactor">
    <cofactor evidence="2">
        <name>Fe cation</name>
        <dbReference type="ChEBI" id="CHEBI:24875"/>
    </cofactor>
    <text evidence="2">Binds 1 Fe cation per subunit.</text>
</comment>
<evidence type="ECO:0000256" key="3">
    <source>
        <dbReference type="RuleBase" id="RU003457"/>
    </source>
</evidence>
<dbReference type="PANTHER" id="PTHR13903">
    <property type="entry name" value="PIRIN-RELATED"/>
    <property type="match status" value="1"/>
</dbReference>
<dbReference type="STRING" id="5486.A0A367Y4W4"/>
<keyword evidence="8" id="KW-1185">Reference proteome</keyword>
<evidence type="ECO:0000256" key="4">
    <source>
        <dbReference type="SAM" id="MobiDB-lite"/>
    </source>
</evidence>
<feature type="domain" description="Pirin C-terminal" evidence="6">
    <location>
        <begin position="173"/>
        <end position="281"/>
    </location>
</feature>
<keyword evidence="2" id="KW-0408">Iron</keyword>
<evidence type="ECO:0000259" key="5">
    <source>
        <dbReference type="Pfam" id="PF02678"/>
    </source>
</evidence>
<organism evidence="7 8">
    <name type="scientific">Candida viswanathii</name>
    <dbReference type="NCBI Taxonomy" id="5486"/>
    <lineage>
        <taxon>Eukaryota</taxon>
        <taxon>Fungi</taxon>
        <taxon>Dikarya</taxon>
        <taxon>Ascomycota</taxon>
        <taxon>Saccharomycotina</taxon>
        <taxon>Pichiomycetes</taxon>
        <taxon>Debaryomycetaceae</taxon>
        <taxon>Candida/Lodderomyces clade</taxon>
        <taxon>Candida</taxon>
    </lineage>
</organism>
<dbReference type="InterPro" id="IPR014710">
    <property type="entry name" value="RmlC-like_jellyroll"/>
</dbReference>
<dbReference type="OrthoDB" id="198735at2759"/>
<dbReference type="Pfam" id="PF05726">
    <property type="entry name" value="Pirin_C"/>
    <property type="match status" value="1"/>
</dbReference>
<dbReference type="CDD" id="cd02909">
    <property type="entry name" value="cupin_pirin_N"/>
    <property type="match status" value="1"/>
</dbReference>
<feature type="domain" description="Pirin N-terminal" evidence="5">
    <location>
        <begin position="30"/>
        <end position="117"/>
    </location>
</feature>
<name>A0A367Y4W4_9ASCO</name>
<reference evidence="7 8" key="1">
    <citation type="submission" date="2018-06" db="EMBL/GenBank/DDBJ databases">
        <title>Whole genome sequencing of Candida tropicalis (genome annotated by CSBL at Korea University).</title>
        <authorList>
            <person name="Ahn J."/>
        </authorList>
    </citation>
    <scope>NUCLEOTIDE SEQUENCE [LARGE SCALE GENOMIC DNA]</scope>
    <source>
        <strain evidence="7 8">ATCC 20962</strain>
    </source>
</reference>
<dbReference type="GO" id="GO:0046872">
    <property type="term" value="F:metal ion binding"/>
    <property type="evidence" value="ECO:0007669"/>
    <property type="project" value="UniProtKB-KW"/>
</dbReference>
<proteinExistence type="inferred from homology"/>
<feature type="binding site" evidence="2">
    <location>
        <position position="97"/>
    </location>
    <ligand>
        <name>Fe cation</name>
        <dbReference type="ChEBI" id="CHEBI:24875"/>
    </ligand>
</feature>
<dbReference type="Pfam" id="PF02678">
    <property type="entry name" value="Pirin"/>
    <property type="match status" value="1"/>
</dbReference>
<evidence type="ECO:0000313" key="7">
    <source>
        <dbReference type="EMBL" id="RCK60903.1"/>
    </source>
</evidence>
<evidence type="ECO:0000256" key="2">
    <source>
        <dbReference type="PIRSR" id="PIRSR006232-1"/>
    </source>
</evidence>
<dbReference type="SUPFAM" id="SSF51182">
    <property type="entry name" value="RmlC-like cupins"/>
    <property type="match status" value="1"/>
</dbReference>
<dbReference type="InterPro" id="IPR008778">
    <property type="entry name" value="Pirin_C_dom"/>
</dbReference>